<sequence>MSTLLFLPLLALGFVVLVGTITAVTWLHLRRGPHVSVDNARIETQSWLRIPYLDALFEFPQRLPGMYRAAGTWIDSIILLGEWRMFRLGIARRGIASGDPLQPTWSRPWSEGSWHAAWPVSSSAITALTIGVVIAMIHFALIMRSHFS</sequence>
<gene>
    <name evidence="2" type="ORF">METZ01_LOCUS473241</name>
</gene>
<evidence type="ECO:0000313" key="2">
    <source>
        <dbReference type="EMBL" id="SVE20387.1"/>
    </source>
</evidence>
<protein>
    <submittedName>
        <fullName evidence="2">Uncharacterized protein</fullName>
    </submittedName>
</protein>
<evidence type="ECO:0000256" key="1">
    <source>
        <dbReference type="SAM" id="Phobius"/>
    </source>
</evidence>
<proteinExistence type="predicted"/>
<feature type="transmembrane region" description="Helical" evidence="1">
    <location>
        <begin position="116"/>
        <end position="142"/>
    </location>
</feature>
<dbReference type="AlphaFoldDB" id="A0A383BJU7"/>
<dbReference type="EMBL" id="UINC01201172">
    <property type="protein sequence ID" value="SVE20387.1"/>
    <property type="molecule type" value="Genomic_DNA"/>
</dbReference>
<organism evidence="2">
    <name type="scientific">marine metagenome</name>
    <dbReference type="NCBI Taxonomy" id="408172"/>
    <lineage>
        <taxon>unclassified sequences</taxon>
        <taxon>metagenomes</taxon>
        <taxon>ecological metagenomes</taxon>
    </lineage>
</organism>
<reference evidence="2" key="1">
    <citation type="submission" date="2018-05" db="EMBL/GenBank/DDBJ databases">
        <authorList>
            <person name="Lanie J.A."/>
            <person name="Ng W.-L."/>
            <person name="Kazmierczak K.M."/>
            <person name="Andrzejewski T.M."/>
            <person name="Davidsen T.M."/>
            <person name="Wayne K.J."/>
            <person name="Tettelin H."/>
            <person name="Glass J.I."/>
            <person name="Rusch D."/>
            <person name="Podicherti R."/>
            <person name="Tsui H.-C.T."/>
            <person name="Winkler M.E."/>
        </authorList>
    </citation>
    <scope>NUCLEOTIDE SEQUENCE</scope>
</reference>
<accession>A0A383BJU7</accession>
<keyword evidence="1" id="KW-0812">Transmembrane</keyword>
<keyword evidence="1" id="KW-0472">Membrane</keyword>
<name>A0A383BJU7_9ZZZZ</name>
<keyword evidence="1" id="KW-1133">Transmembrane helix</keyword>